<dbReference type="VEuPathDB" id="AmoebaDB:EDI_322410"/>
<accession>B0E5S3</accession>
<dbReference type="Proteomes" id="UP000008076">
    <property type="component" value="Unassembled WGS sequence"/>
</dbReference>
<dbReference type="AlphaFoldDB" id="B0E5S3"/>
<dbReference type="PANTHER" id="PTHR37049:SF4">
    <property type="entry name" value="RHODANESE DOMAIN-CONTAINING PROTEIN"/>
    <property type="match status" value="1"/>
</dbReference>
<dbReference type="InterPro" id="IPR052766">
    <property type="entry name" value="S41A_metabolite_peptidase"/>
</dbReference>
<dbReference type="EMBL" id="DS547835">
    <property type="protein sequence ID" value="EDR30109.1"/>
    <property type="molecule type" value="Genomic_DNA"/>
</dbReference>
<dbReference type="OrthoDB" id="27214at2759"/>
<keyword evidence="2" id="KW-1185">Reference proteome</keyword>
<organism evidence="2">
    <name type="scientific">Entamoeba dispar (strain ATCC PRA-260 / SAW760)</name>
    <dbReference type="NCBI Taxonomy" id="370354"/>
    <lineage>
        <taxon>Eukaryota</taxon>
        <taxon>Amoebozoa</taxon>
        <taxon>Evosea</taxon>
        <taxon>Archamoebae</taxon>
        <taxon>Mastigamoebida</taxon>
        <taxon>Entamoebidae</taxon>
        <taxon>Entamoeba</taxon>
    </lineage>
</organism>
<dbReference type="KEGG" id="edi:EDI_322410"/>
<dbReference type="GeneID" id="5878645"/>
<proteinExistence type="predicted"/>
<reference evidence="2" key="1">
    <citation type="submission" date="2007-12" db="EMBL/GenBank/DDBJ databases">
        <title>Annotation of Entamoeba dispar SAW760.</title>
        <authorList>
            <person name="Lorenzi H."/>
            <person name="Inman J."/>
            <person name="Schobel S."/>
            <person name="Amedeo P."/>
            <person name="Caler E."/>
        </authorList>
    </citation>
    <scope>NUCLEOTIDE SEQUENCE [LARGE SCALE GENOMIC DNA]</scope>
    <source>
        <strain evidence="2">ATCC PRA-260 / SAW760</strain>
    </source>
</reference>
<evidence type="ECO:0000313" key="2">
    <source>
        <dbReference type="Proteomes" id="UP000008076"/>
    </source>
</evidence>
<evidence type="ECO:0000313" key="1">
    <source>
        <dbReference type="EMBL" id="EDR30109.1"/>
    </source>
</evidence>
<dbReference type="PANTHER" id="PTHR37049">
    <property type="entry name" value="PEPTIDASE S41 FAMILY PROTEIN"/>
    <property type="match status" value="1"/>
</dbReference>
<sequence>MKMMNINIFSSKEEKKLNECVDLFDSNEYPIQLIFTKNGGYSSQLSYIVEKMISPYEDTNYITVRISDFTEDRMKIDYSMCVRPTNVN</sequence>
<dbReference type="RefSeq" id="XP_001733747.1">
    <property type="nucleotide sequence ID" value="XM_001733695.1"/>
</dbReference>
<protein>
    <submittedName>
        <fullName evidence="1">Uncharacterized protein</fullName>
    </submittedName>
</protein>
<gene>
    <name evidence="1" type="ORF">EDI_322410</name>
</gene>
<name>B0E5S3_ENTDS</name>